<proteinExistence type="predicted"/>
<protein>
    <recommendedName>
        <fullName evidence="3">Epidermal differentiation protein</fullName>
    </recommendedName>
</protein>
<evidence type="ECO:0008006" key="3">
    <source>
        <dbReference type="Google" id="ProtNLM"/>
    </source>
</evidence>
<evidence type="ECO:0000313" key="2">
    <source>
        <dbReference type="Proteomes" id="UP000735302"/>
    </source>
</evidence>
<organism evidence="1 2">
    <name type="scientific">Plakobranchus ocellatus</name>
    <dbReference type="NCBI Taxonomy" id="259542"/>
    <lineage>
        <taxon>Eukaryota</taxon>
        <taxon>Metazoa</taxon>
        <taxon>Spiralia</taxon>
        <taxon>Lophotrochozoa</taxon>
        <taxon>Mollusca</taxon>
        <taxon>Gastropoda</taxon>
        <taxon>Heterobranchia</taxon>
        <taxon>Euthyneura</taxon>
        <taxon>Panpulmonata</taxon>
        <taxon>Sacoglossa</taxon>
        <taxon>Placobranchoidea</taxon>
        <taxon>Plakobranchidae</taxon>
        <taxon>Plakobranchus</taxon>
    </lineage>
</organism>
<name>A0AAV3ZA07_9GAST</name>
<evidence type="ECO:0000313" key="1">
    <source>
        <dbReference type="EMBL" id="GFN92359.1"/>
    </source>
</evidence>
<gene>
    <name evidence="1" type="ORF">PoB_001886500</name>
</gene>
<comment type="caution">
    <text evidence="1">The sequence shown here is derived from an EMBL/GenBank/DDBJ whole genome shotgun (WGS) entry which is preliminary data.</text>
</comment>
<dbReference type="EMBL" id="BLXT01002238">
    <property type="protein sequence ID" value="GFN92359.1"/>
    <property type="molecule type" value="Genomic_DNA"/>
</dbReference>
<sequence length="155" mass="16590">MPGSSRCGGYTPSGWSKLLKKCQEITSDCCTPCPFTCSIKPCVSLRYSCLPKPSCQPCPHLCPIRSLPRHLRPYTPCCPMYFPSSICCSSPATACIPTHAEKSQVSYKSHSSGAPCNKVAAITAAPYTPMYMNMPSTATKNDCPRTSSSAPGTLP</sequence>
<accession>A0AAV3ZA07</accession>
<dbReference type="Proteomes" id="UP000735302">
    <property type="component" value="Unassembled WGS sequence"/>
</dbReference>
<dbReference type="AlphaFoldDB" id="A0AAV3ZA07"/>
<reference evidence="1 2" key="1">
    <citation type="journal article" date="2021" name="Elife">
        <title>Chloroplast acquisition without the gene transfer in kleptoplastic sea slugs, Plakobranchus ocellatus.</title>
        <authorList>
            <person name="Maeda T."/>
            <person name="Takahashi S."/>
            <person name="Yoshida T."/>
            <person name="Shimamura S."/>
            <person name="Takaki Y."/>
            <person name="Nagai Y."/>
            <person name="Toyoda A."/>
            <person name="Suzuki Y."/>
            <person name="Arimoto A."/>
            <person name="Ishii H."/>
            <person name="Satoh N."/>
            <person name="Nishiyama T."/>
            <person name="Hasebe M."/>
            <person name="Maruyama T."/>
            <person name="Minagawa J."/>
            <person name="Obokata J."/>
            <person name="Shigenobu S."/>
        </authorList>
    </citation>
    <scope>NUCLEOTIDE SEQUENCE [LARGE SCALE GENOMIC DNA]</scope>
</reference>
<keyword evidence="2" id="KW-1185">Reference proteome</keyword>